<evidence type="ECO:0000313" key="3">
    <source>
        <dbReference type="Proteomes" id="UP000242699"/>
    </source>
</evidence>
<evidence type="ECO:0000313" key="2">
    <source>
        <dbReference type="EMBL" id="PSR26511.1"/>
    </source>
</evidence>
<evidence type="ECO:0000256" key="1">
    <source>
        <dbReference type="SAM" id="Phobius"/>
    </source>
</evidence>
<dbReference type="AlphaFoldDB" id="A0A2T2WW92"/>
<dbReference type="EMBL" id="PXYT01000035">
    <property type="protein sequence ID" value="PSR26511.1"/>
    <property type="molecule type" value="Genomic_DNA"/>
</dbReference>
<sequence>MEGNQALRTITLVIAALLIAMALGSASTPVLAASGIRLIVSPKPLKAPSETTFIVVTSHSIPTRLQLQLNTESPVRIPLKKEAAHTYAASHFIRSTGRLKVVVAGKDHRILLQKSYAVSKAPSNIVGKVIIAVIFFGVSIWYWRKGQRYTASPKTPEKK</sequence>
<keyword evidence="1" id="KW-0812">Transmembrane</keyword>
<feature type="transmembrane region" description="Helical" evidence="1">
    <location>
        <begin position="125"/>
        <end position="143"/>
    </location>
</feature>
<name>A0A2T2WW92_9FIRM</name>
<organism evidence="2 3">
    <name type="scientific">Sulfobacillus benefaciens</name>
    <dbReference type="NCBI Taxonomy" id="453960"/>
    <lineage>
        <taxon>Bacteria</taxon>
        <taxon>Bacillati</taxon>
        <taxon>Bacillota</taxon>
        <taxon>Clostridia</taxon>
        <taxon>Eubacteriales</taxon>
        <taxon>Clostridiales Family XVII. Incertae Sedis</taxon>
        <taxon>Sulfobacillus</taxon>
    </lineage>
</organism>
<keyword evidence="1" id="KW-0472">Membrane</keyword>
<comment type="caution">
    <text evidence="2">The sequence shown here is derived from an EMBL/GenBank/DDBJ whole genome shotgun (WGS) entry which is preliminary data.</text>
</comment>
<gene>
    <name evidence="2" type="ORF">C7B43_13615</name>
</gene>
<dbReference type="Proteomes" id="UP000242699">
    <property type="component" value="Unassembled WGS sequence"/>
</dbReference>
<keyword evidence="1" id="KW-1133">Transmembrane helix</keyword>
<proteinExistence type="predicted"/>
<reference evidence="2 3" key="1">
    <citation type="journal article" date="2014" name="BMC Genomics">
        <title>Comparison of environmental and isolate Sulfobacillus genomes reveals diverse carbon, sulfur, nitrogen, and hydrogen metabolisms.</title>
        <authorList>
            <person name="Justice N.B."/>
            <person name="Norman A."/>
            <person name="Brown C.T."/>
            <person name="Singh A."/>
            <person name="Thomas B.C."/>
            <person name="Banfield J.F."/>
        </authorList>
    </citation>
    <scope>NUCLEOTIDE SEQUENCE [LARGE SCALE GENOMIC DNA]</scope>
    <source>
        <strain evidence="2">AMDSBA1</strain>
    </source>
</reference>
<accession>A0A2T2WW92</accession>
<protein>
    <submittedName>
        <fullName evidence="2">Uncharacterized protein</fullName>
    </submittedName>
</protein>